<proteinExistence type="predicted"/>
<evidence type="ECO:0000313" key="2">
    <source>
        <dbReference type="Proteomes" id="UP001055811"/>
    </source>
</evidence>
<evidence type="ECO:0000313" key="1">
    <source>
        <dbReference type="EMBL" id="KAI3764438.1"/>
    </source>
</evidence>
<gene>
    <name evidence="1" type="ORF">L2E82_14446</name>
</gene>
<reference evidence="2" key="1">
    <citation type="journal article" date="2022" name="Mol. Ecol. Resour.">
        <title>The genomes of chicory, endive, great burdock and yacon provide insights into Asteraceae palaeo-polyploidization history and plant inulin production.</title>
        <authorList>
            <person name="Fan W."/>
            <person name="Wang S."/>
            <person name="Wang H."/>
            <person name="Wang A."/>
            <person name="Jiang F."/>
            <person name="Liu H."/>
            <person name="Zhao H."/>
            <person name="Xu D."/>
            <person name="Zhang Y."/>
        </authorList>
    </citation>
    <scope>NUCLEOTIDE SEQUENCE [LARGE SCALE GENOMIC DNA]</scope>
    <source>
        <strain evidence="2">cv. Punajuju</strain>
    </source>
</reference>
<accession>A0ACB9EZD8</accession>
<sequence length="679" mass="78314">MQYPDHQRLSFQELMMMKFKNSDFLMAKRSKRAQKNKDRAGCMSGIVSIFAFRHGRITRQLLSDHGTHMTESTIGPSYPTSEVNSITDSEEMMHLWIESQNGEKCETTKTRVKELMEEEMHGVQECEESQEHMERTSIDYRQISKDEPVPSQYCHFEDLMNELLMIHQKKNEEQNPKSLERSNSLQSDQRSNPKLNDAVSRKNRNFFRRRSKSHECISFENDSPLPSNSKERRVSQFSFEEIKKKLKNAIGRSKRDLGEKPVIDGNRGLSSPGRDLFYSERFSRISNGFKIQDGVSRSFKYETKSSENDGFGDTSDRITNIYVEAKKHLSEILSNGDECTDLMVARHPRTLGKLLSFPNYDCSSPRIDPKNEPDNVVNESQPSVTDVDHQEPEVSDEVHEADDIIETVKSPSPEESEVFNALDLTEEDELSCSPITSPSGSSLPNNRKTEEVDGTSDDRTGKPSPVSVLEPLFSDDDISPARTITRSGETSIQPLRIRFEEYVTLTENQETCIHNHLENEESAFEYIEAVLLASDLNWDDFEKRWLSNHQILDQSLYEELQIFSSRPVHDQRLLFDSTNEILKEICDRSLGLFPGLPYFKPNIYMLPKGMKLINEVWERIESRLNCVYLRSLDQLVSNDMDISRMWMDLCLETREIVMEIGESVFEDMIEDTLLSLMDS</sequence>
<name>A0ACB9EZD8_CICIN</name>
<comment type="caution">
    <text evidence="1">The sequence shown here is derived from an EMBL/GenBank/DDBJ whole genome shotgun (WGS) entry which is preliminary data.</text>
</comment>
<organism evidence="1 2">
    <name type="scientific">Cichorium intybus</name>
    <name type="common">Chicory</name>
    <dbReference type="NCBI Taxonomy" id="13427"/>
    <lineage>
        <taxon>Eukaryota</taxon>
        <taxon>Viridiplantae</taxon>
        <taxon>Streptophyta</taxon>
        <taxon>Embryophyta</taxon>
        <taxon>Tracheophyta</taxon>
        <taxon>Spermatophyta</taxon>
        <taxon>Magnoliopsida</taxon>
        <taxon>eudicotyledons</taxon>
        <taxon>Gunneridae</taxon>
        <taxon>Pentapetalae</taxon>
        <taxon>asterids</taxon>
        <taxon>campanulids</taxon>
        <taxon>Asterales</taxon>
        <taxon>Asteraceae</taxon>
        <taxon>Cichorioideae</taxon>
        <taxon>Cichorieae</taxon>
        <taxon>Cichoriinae</taxon>
        <taxon>Cichorium</taxon>
    </lineage>
</organism>
<reference evidence="1 2" key="2">
    <citation type="journal article" date="2022" name="Mol. Ecol. Resour.">
        <title>The genomes of chicory, endive, great burdock and yacon provide insights into Asteraceae paleo-polyploidization history and plant inulin production.</title>
        <authorList>
            <person name="Fan W."/>
            <person name="Wang S."/>
            <person name="Wang H."/>
            <person name="Wang A."/>
            <person name="Jiang F."/>
            <person name="Liu H."/>
            <person name="Zhao H."/>
            <person name="Xu D."/>
            <person name="Zhang Y."/>
        </authorList>
    </citation>
    <scope>NUCLEOTIDE SEQUENCE [LARGE SCALE GENOMIC DNA]</scope>
    <source>
        <strain evidence="2">cv. Punajuju</strain>
        <tissue evidence="1">Leaves</tissue>
    </source>
</reference>
<protein>
    <submittedName>
        <fullName evidence="1">Uncharacterized protein</fullName>
    </submittedName>
</protein>
<dbReference type="EMBL" id="CM042011">
    <property type="protein sequence ID" value="KAI3764438.1"/>
    <property type="molecule type" value="Genomic_DNA"/>
</dbReference>
<dbReference type="Proteomes" id="UP001055811">
    <property type="component" value="Linkage Group LG03"/>
</dbReference>
<keyword evidence="2" id="KW-1185">Reference proteome</keyword>